<evidence type="ECO:0000313" key="12">
    <source>
        <dbReference type="EMBL" id="ACL08365.1"/>
    </source>
</evidence>
<accession>B8DRS8</accession>
<dbReference type="Gene3D" id="2.70.150.10">
    <property type="entry name" value="Calcium-transporting ATPase, cytoplasmic transduction domain A"/>
    <property type="match status" value="1"/>
</dbReference>
<dbReference type="OrthoDB" id="9763278at2"/>
<dbReference type="SUPFAM" id="SSF56784">
    <property type="entry name" value="HAD-like"/>
    <property type="match status" value="1"/>
</dbReference>
<dbReference type="Gene3D" id="3.40.50.1000">
    <property type="entry name" value="HAD superfamily/HAD-like"/>
    <property type="match status" value="1"/>
</dbReference>
<keyword evidence="5" id="KW-1133">Transmembrane helix</keyword>
<dbReference type="InterPro" id="IPR023299">
    <property type="entry name" value="ATPase_P-typ_cyto_dom_N"/>
</dbReference>
<dbReference type="EC" id="7.2.2.12" evidence="7"/>
<dbReference type="PANTHER" id="PTHR48085:SF5">
    <property type="entry name" value="CADMIUM_ZINC-TRANSPORTING ATPASE HMA4-RELATED"/>
    <property type="match status" value="1"/>
</dbReference>
<name>B8DRS8_NITV9</name>
<comment type="similarity">
    <text evidence="2 9">Belongs to the cation transport ATPase (P-type) (TC 3.A.3) family. Type IB subfamily.</text>
</comment>
<evidence type="ECO:0000259" key="11">
    <source>
        <dbReference type="Pfam" id="PF00122"/>
    </source>
</evidence>
<dbReference type="SFLD" id="SFLDS00003">
    <property type="entry name" value="Haloacid_Dehalogenase"/>
    <property type="match status" value="1"/>
</dbReference>
<dbReference type="PANTHER" id="PTHR48085">
    <property type="entry name" value="CADMIUM/ZINC-TRANSPORTING ATPASE HMA2-RELATED"/>
    <property type="match status" value="1"/>
</dbReference>
<dbReference type="eggNOG" id="COG2217">
    <property type="taxonomic scope" value="Bacteria"/>
</dbReference>
<dbReference type="CDD" id="cd07550">
    <property type="entry name" value="P-type_ATPase_HM"/>
    <property type="match status" value="1"/>
</dbReference>
<protein>
    <recommendedName>
        <fullName evidence="7">P-type Zn(2+) transporter</fullName>
        <ecNumber evidence="7">7.2.2.12</ecNumber>
    </recommendedName>
</protein>
<evidence type="ECO:0000256" key="8">
    <source>
        <dbReference type="ARBA" id="ARBA00047308"/>
    </source>
</evidence>
<evidence type="ECO:0000256" key="6">
    <source>
        <dbReference type="ARBA" id="ARBA00023136"/>
    </source>
</evidence>
<organism evidence="12">
    <name type="scientific">Nitratidesulfovibrio vulgaris (strain DSM 19637 / Miyazaki F)</name>
    <name type="common">Desulfovibrio vulgaris</name>
    <dbReference type="NCBI Taxonomy" id="883"/>
    <lineage>
        <taxon>Bacteria</taxon>
        <taxon>Pseudomonadati</taxon>
        <taxon>Thermodesulfobacteriota</taxon>
        <taxon>Desulfovibrionia</taxon>
        <taxon>Desulfovibrionales</taxon>
        <taxon>Desulfovibrionaceae</taxon>
        <taxon>Nitratidesulfovibrio</taxon>
    </lineage>
</organism>
<evidence type="ECO:0000256" key="4">
    <source>
        <dbReference type="ARBA" id="ARBA00022967"/>
    </source>
</evidence>
<keyword evidence="3" id="KW-0812">Transmembrane</keyword>
<evidence type="ECO:0000256" key="3">
    <source>
        <dbReference type="ARBA" id="ARBA00022692"/>
    </source>
</evidence>
<dbReference type="AlphaFoldDB" id="B8DRS8"/>
<dbReference type="Pfam" id="PF00702">
    <property type="entry name" value="Hydrolase"/>
    <property type="match status" value="1"/>
</dbReference>
<dbReference type="HOGENOM" id="CLU_001771_6_3_7"/>
<dbReference type="NCBIfam" id="TIGR01494">
    <property type="entry name" value="ATPase_P-type"/>
    <property type="match status" value="1"/>
</dbReference>
<reference evidence="12" key="1">
    <citation type="submission" date="2008-10" db="EMBL/GenBank/DDBJ databases">
        <title>Complete sequence of Desulfovibrio vulgaris str. 'Miyazaki F'.</title>
        <authorList>
            <person name="Lucas S."/>
            <person name="Copeland A."/>
            <person name="Lapidus A."/>
            <person name="Glavina del Rio T."/>
            <person name="Dalin E."/>
            <person name="Tice H."/>
            <person name="Bruce D."/>
            <person name="Goodwin L."/>
            <person name="Pitluck S."/>
            <person name="Sims D."/>
            <person name="Brettin T."/>
            <person name="Detter J.C."/>
            <person name="Han C."/>
            <person name="Larimer F."/>
            <person name="Land M."/>
            <person name="Hauser L."/>
            <person name="Kyrpides N."/>
            <person name="Mikhailova N."/>
            <person name="Hazen T.C."/>
            <person name="Richardson P."/>
        </authorList>
    </citation>
    <scope>NUCLEOTIDE SEQUENCE</scope>
    <source>
        <strain evidence="12">Miyazaki F</strain>
    </source>
</reference>
<dbReference type="STRING" id="883.DvMF_1417"/>
<dbReference type="InterPro" id="IPR027256">
    <property type="entry name" value="P-typ_ATPase_IB"/>
</dbReference>
<feature type="compositionally biased region" description="Basic and acidic residues" evidence="10">
    <location>
        <begin position="103"/>
        <end position="117"/>
    </location>
</feature>
<feature type="compositionally biased region" description="Low complexity" evidence="10">
    <location>
        <begin position="917"/>
        <end position="960"/>
    </location>
</feature>
<gene>
    <name evidence="12" type="ordered locus">DvMF_1417</name>
</gene>
<keyword evidence="4" id="KW-1278">Translocase</keyword>
<sequence length="971" mass="98744">MDYRIAHELPGRLRLRCAPGSFSQDRAHDLVARIVAVDGVAEAHATVTTGSVLVRYTRTAARGEVLSVVDGFVAGGAPRRRPTDKAGTRASSGSGGSGGSGGRSDRSDRGDRGEARPGVEPVAKPGARGGKGAGRGAGIPATTSATIPAGPARQARGPMGALAPHGMVPDGAALSAGASGVAGLSVAGAAPGAGGLIRYLILRPFLPRIVRMVSAFFRALPFLLKGGRSLASGRLNVDVLDAAALGISLVRGDFRSVGLITALFAVGEFLEEWTRKKSRESLAESLAVDVDTVWVKRGEAEVQVPLSALADDDLVVVRAGSSIPVDGVVAEGEAMVNQTSMTGEPLAVARRVGASVYAGTVVEEGRLDIRPTGVGSETRINQIVGFIERSEALKANVQGKAERLADAIVPYSFLLAGGVWAVTRDVARAASVLLVDYSCAIRLATPLAILTGMREGAHHGVLIKGGRFIEGLAGADTVVFDKTGTLTEARPRVAEVISLNGHGRDDVLRLAACLEEHFPHPVARAVVRKAEQESLDHQEEHAEVEYVVAHGIASRLRGKRVLVGSRHFVHEDEGVPLEEFLPVINEWAAKGYSILHLAIGGKLAGILCIEDPLRPEAAGVVRGLREQGVKRIIMLTGDGPVTAAAVANAVGVDEWRAQVLPADKADIVRQLQAEGGKVVMVGDGINDSPALSAADVGVSLRDGADLAREVADVVLSGNDLAELLVARQLAKATLRRIHVNFGSIMGLNSAFMALGLVGRAQPGMLALLHNLTTVGVALNAMRPMLGNGAAEGRRGAERTPGMMALPVGVAGEAAVGPVAGAATAVVSPAARVAAGIAGAGAAVRSALKATVQGAAKTVGTMAHKARAAGEPDTAMPGKSPAMAPAAAKSGPSGPSGKPGPSGPAGPAGKSDMSGKVAPSAKDGAKSAKPAKSAKSAKSGKSAKTTDETGSAKGGARATGKAARKTGGSGTA</sequence>
<evidence type="ECO:0000256" key="5">
    <source>
        <dbReference type="ARBA" id="ARBA00022989"/>
    </source>
</evidence>
<keyword evidence="9" id="KW-1003">Cell membrane</keyword>
<dbReference type="NCBIfam" id="TIGR01525">
    <property type="entry name" value="ATPase-IB_hvy"/>
    <property type="match status" value="1"/>
</dbReference>
<comment type="subcellular location">
    <subcellularLocation>
        <location evidence="9">Cell membrane</location>
    </subcellularLocation>
    <subcellularLocation>
        <location evidence="1">Membrane</location>
    </subcellularLocation>
</comment>
<dbReference type="SUPFAM" id="SSF81653">
    <property type="entry name" value="Calcium ATPase, transduction domain A"/>
    <property type="match status" value="1"/>
</dbReference>
<evidence type="ECO:0000256" key="10">
    <source>
        <dbReference type="SAM" id="MobiDB-lite"/>
    </source>
</evidence>
<feature type="region of interest" description="Disordered" evidence="10">
    <location>
        <begin position="862"/>
        <end position="971"/>
    </location>
</feature>
<evidence type="ECO:0000256" key="2">
    <source>
        <dbReference type="ARBA" id="ARBA00006024"/>
    </source>
</evidence>
<feature type="region of interest" description="Disordered" evidence="10">
    <location>
        <begin position="74"/>
        <end position="163"/>
    </location>
</feature>
<dbReference type="InterPro" id="IPR059000">
    <property type="entry name" value="ATPase_P-type_domA"/>
</dbReference>
<dbReference type="GO" id="GO:0016887">
    <property type="term" value="F:ATP hydrolysis activity"/>
    <property type="evidence" value="ECO:0007669"/>
    <property type="project" value="InterPro"/>
</dbReference>
<evidence type="ECO:0000256" key="9">
    <source>
        <dbReference type="RuleBase" id="RU362081"/>
    </source>
</evidence>
<dbReference type="SFLD" id="SFLDF00027">
    <property type="entry name" value="p-type_atpase"/>
    <property type="match status" value="1"/>
</dbReference>
<dbReference type="GO" id="GO:0015086">
    <property type="term" value="F:cadmium ion transmembrane transporter activity"/>
    <property type="evidence" value="ECO:0007669"/>
    <property type="project" value="TreeGrafter"/>
</dbReference>
<dbReference type="SFLD" id="SFLDG00002">
    <property type="entry name" value="C1.7:_P-type_atpase_like"/>
    <property type="match status" value="1"/>
</dbReference>
<feature type="compositionally biased region" description="Gly residues" evidence="10">
    <location>
        <begin position="93"/>
        <end position="102"/>
    </location>
</feature>
<dbReference type="PROSITE" id="PS00154">
    <property type="entry name" value="ATPASE_E1_E2"/>
    <property type="match status" value="1"/>
</dbReference>
<dbReference type="InterPro" id="IPR036412">
    <property type="entry name" value="HAD-like_sf"/>
</dbReference>
<feature type="compositionally biased region" description="Low complexity" evidence="10">
    <location>
        <begin position="874"/>
        <end position="895"/>
    </location>
</feature>
<comment type="catalytic activity">
    <reaction evidence="8">
        <text>Zn(2+)(in) + ATP + H2O = Zn(2+)(out) + ADP + phosphate + H(+)</text>
        <dbReference type="Rhea" id="RHEA:20621"/>
        <dbReference type="ChEBI" id="CHEBI:15377"/>
        <dbReference type="ChEBI" id="CHEBI:15378"/>
        <dbReference type="ChEBI" id="CHEBI:29105"/>
        <dbReference type="ChEBI" id="CHEBI:30616"/>
        <dbReference type="ChEBI" id="CHEBI:43474"/>
        <dbReference type="ChEBI" id="CHEBI:456216"/>
        <dbReference type="EC" id="7.2.2.12"/>
    </reaction>
</comment>
<dbReference type="GO" id="GO:0005886">
    <property type="term" value="C:plasma membrane"/>
    <property type="evidence" value="ECO:0007669"/>
    <property type="project" value="UniProtKB-SubCell"/>
</dbReference>
<dbReference type="InterPro" id="IPR008250">
    <property type="entry name" value="ATPase_P-typ_transduc_dom_A_sf"/>
</dbReference>
<keyword evidence="9" id="KW-0479">Metal-binding</keyword>
<dbReference type="KEGG" id="dvm:DvMF_1417"/>
<evidence type="ECO:0000256" key="1">
    <source>
        <dbReference type="ARBA" id="ARBA00004370"/>
    </source>
</evidence>
<dbReference type="EMBL" id="CP001197">
    <property type="protein sequence ID" value="ACL08365.1"/>
    <property type="molecule type" value="Genomic_DNA"/>
</dbReference>
<keyword evidence="9" id="KW-0067">ATP-binding</keyword>
<evidence type="ECO:0000256" key="7">
    <source>
        <dbReference type="ARBA" id="ARBA00039097"/>
    </source>
</evidence>
<dbReference type="Gene3D" id="3.40.1110.10">
    <property type="entry name" value="Calcium-transporting ATPase, cytoplasmic domain N"/>
    <property type="match status" value="1"/>
</dbReference>
<proteinExistence type="inferred from homology"/>
<dbReference type="GO" id="GO:0046872">
    <property type="term" value="F:metal ion binding"/>
    <property type="evidence" value="ECO:0007669"/>
    <property type="project" value="UniProtKB-KW"/>
</dbReference>
<keyword evidence="9" id="KW-0547">Nucleotide-binding</keyword>
<dbReference type="PRINTS" id="PR00119">
    <property type="entry name" value="CATATPASE"/>
</dbReference>
<feature type="domain" description="P-type ATPase A" evidence="11">
    <location>
        <begin position="291"/>
        <end position="387"/>
    </location>
</feature>
<dbReference type="GO" id="GO:0016463">
    <property type="term" value="F:P-type zinc transporter activity"/>
    <property type="evidence" value="ECO:0007669"/>
    <property type="project" value="UniProtKB-EC"/>
</dbReference>
<dbReference type="Pfam" id="PF00122">
    <property type="entry name" value="E1-E2_ATPase"/>
    <property type="match status" value="1"/>
</dbReference>
<feature type="compositionally biased region" description="Gly residues" evidence="10">
    <location>
        <begin position="127"/>
        <end position="137"/>
    </location>
</feature>
<dbReference type="InterPro" id="IPR018303">
    <property type="entry name" value="ATPase_P-typ_P_site"/>
</dbReference>
<keyword evidence="6" id="KW-0472">Membrane</keyword>
<dbReference type="InterPro" id="IPR001757">
    <property type="entry name" value="P_typ_ATPase"/>
</dbReference>
<dbReference type="InterPro" id="IPR051014">
    <property type="entry name" value="Cation_Transport_ATPase_IB"/>
</dbReference>
<dbReference type="GO" id="GO:0005524">
    <property type="term" value="F:ATP binding"/>
    <property type="evidence" value="ECO:0007669"/>
    <property type="project" value="UniProtKB-UniRule"/>
</dbReference>
<dbReference type="InterPro" id="IPR044492">
    <property type="entry name" value="P_typ_ATPase_HD_dom"/>
</dbReference>
<dbReference type="PROSITE" id="PS01229">
    <property type="entry name" value="COF_2"/>
    <property type="match status" value="1"/>
</dbReference>
<dbReference type="InterPro" id="IPR023214">
    <property type="entry name" value="HAD_sf"/>
</dbReference>